<dbReference type="InterPro" id="IPR044543">
    <property type="entry name" value="YHJQ-like"/>
</dbReference>
<dbReference type="Gene3D" id="1.20.1270.360">
    <property type="match status" value="1"/>
</dbReference>
<dbReference type="PANTHER" id="PTHR37310:SF1">
    <property type="entry name" value="CYTOPLASMIC PROTEIN"/>
    <property type="match status" value="1"/>
</dbReference>
<evidence type="ECO:0000313" key="2">
    <source>
        <dbReference type="Proteomes" id="UP000035425"/>
    </source>
</evidence>
<dbReference type="InterPro" id="IPR005560">
    <property type="entry name" value="Csp_YhjQ"/>
</dbReference>
<evidence type="ECO:0000313" key="1">
    <source>
        <dbReference type="EMBL" id="KLL11051.1"/>
    </source>
</evidence>
<sequence>MVQHAEKISNEMRKAIDNCMSCSTTCEETIAYCMDMPGTMMDAANMRVLMDCAAVTKVCADMMCRMSSMYREMCAMCARICTMCAEMAMKMPGDAQMMKLAEACRACAASCQTMAGATV</sequence>
<dbReference type="Pfam" id="PF03860">
    <property type="entry name" value="Csp"/>
    <property type="match status" value="1"/>
</dbReference>
<name>A0ABR5F2V6_9ACTN</name>
<reference evidence="1 2" key="1">
    <citation type="submission" date="2014-12" db="EMBL/GenBank/DDBJ databases">
        <title>Frankia sp. BMG5.1 draft genome.</title>
        <authorList>
            <person name="Gtari M."/>
            <person name="Ghodhbane-Gtari F."/>
            <person name="Nouioui I."/>
            <person name="Ktari A."/>
            <person name="Hezbri K."/>
            <person name="Mimouni W."/>
            <person name="Sbissi I."/>
            <person name="Ayari A."/>
            <person name="Yamanaka T."/>
            <person name="Normand P."/>
            <person name="Tisa L.S."/>
            <person name="Boudabous A."/>
        </authorList>
    </citation>
    <scope>NUCLEOTIDE SEQUENCE [LARGE SCALE GENOMIC DNA]</scope>
    <source>
        <strain evidence="1 2">BMG5.1</strain>
    </source>
</reference>
<accession>A0ABR5F2V6</accession>
<dbReference type="Proteomes" id="UP000035425">
    <property type="component" value="Unassembled WGS sequence"/>
</dbReference>
<organism evidence="1 2">
    <name type="scientific">Protofrankia coriariae</name>
    <dbReference type="NCBI Taxonomy" id="1562887"/>
    <lineage>
        <taxon>Bacteria</taxon>
        <taxon>Bacillati</taxon>
        <taxon>Actinomycetota</taxon>
        <taxon>Actinomycetes</taxon>
        <taxon>Frankiales</taxon>
        <taxon>Frankiaceae</taxon>
        <taxon>Protofrankia</taxon>
    </lineage>
</organism>
<comment type="caution">
    <text evidence="1">The sequence shown here is derived from an EMBL/GenBank/DDBJ whole genome shotgun (WGS) entry which is preliminary data.</text>
</comment>
<dbReference type="EMBL" id="JWIO01000021">
    <property type="protein sequence ID" value="KLL11051.1"/>
    <property type="molecule type" value="Genomic_DNA"/>
</dbReference>
<keyword evidence="2" id="KW-1185">Reference proteome</keyword>
<protein>
    <submittedName>
        <fullName evidence="1">Ferredoxin</fullName>
    </submittedName>
</protein>
<dbReference type="CDD" id="cd08026">
    <property type="entry name" value="DUF326"/>
    <property type="match status" value="1"/>
</dbReference>
<dbReference type="PANTHER" id="PTHR37310">
    <property type="entry name" value="CYTOPLASMIC PROTEIN-RELATED"/>
    <property type="match status" value="1"/>
</dbReference>
<gene>
    <name evidence="1" type="ORF">FrCorBMG51_13985</name>
</gene>
<proteinExistence type="predicted"/>